<dbReference type="EMBL" id="CP001229">
    <property type="protein sequence ID" value="ACN99657.1"/>
    <property type="molecule type" value="Genomic_DNA"/>
</dbReference>
<dbReference type="HOGENOM" id="CLU_1488297_0_0_0"/>
<keyword evidence="8" id="KW-1185">Reference proteome</keyword>
<reference evidence="7 8" key="1">
    <citation type="journal article" date="2009" name="J. Bacteriol.">
        <title>Complete and draft genome sequences of six members of the Aquificales.</title>
        <authorList>
            <person name="Reysenbach A.L."/>
            <person name="Hamamura N."/>
            <person name="Podar M."/>
            <person name="Griffiths E."/>
            <person name="Ferreira S."/>
            <person name="Hochstein R."/>
            <person name="Heidelberg J."/>
            <person name="Johnson J."/>
            <person name="Mead D."/>
            <person name="Pohorille A."/>
            <person name="Sarmiento M."/>
            <person name="Schweighofer K."/>
            <person name="Seshadri R."/>
            <person name="Voytek M.A."/>
        </authorList>
    </citation>
    <scope>NUCLEOTIDE SEQUENCE [LARGE SCALE GENOMIC DNA]</scope>
    <source>
        <strain evidence="8">Az-Fu1 / DSM 15241 / OCM 825</strain>
    </source>
</reference>
<feature type="transmembrane region" description="Helical" evidence="6">
    <location>
        <begin position="46"/>
        <end position="64"/>
    </location>
</feature>
<comment type="subcellular location">
    <subcellularLocation>
        <location evidence="1">Cell membrane</location>
        <topology evidence="1">Multi-pass membrane protein</topology>
    </subcellularLocation>
</comment>
<dbReference type="AlphaFoldDB" id="C1DVH8"/>
<evidence type="ECO:0000256" key="6">
    <source>
        <dbReference type="SAM" id="Phobius"/>
    </source>
</evidence>
<evidence type="ECO:0000313" key="7">
    <source>
        <dbReference type="EMBL" id="ACN99657.1"/>
    </source>
</evidence>
<evidence type="ECO:0000256" key="3">
    <source>
        <dbReference type="ARBA" id="ARBA00022692"/>
    </source>
</evidence>
<sequence length="181" mass="21146">MGLKSHLLIHVKKGKGLSLKEKYKKLLEPQKIHEKLGDLFEFFEDVIISLLTLLLFVLSIIAIFDLSKSLLSEDHTFMDFVPKFLYLFILAELFRLNIVYLTERIIDTSLIVKTTLIAVLREIIIKAPQLKFLDYIGVSVLLAVLALTYYIPKYVFKKERKFGIRKRRVINKRDNKKQSSD</sequence>
<dbReference type="Pfam" id="PF06146">
    <property type="entry name" value="PsiE"/>
    <property type="match status" value="1"/>
</dbReference>
<feature type="transmembrane region" description="Helical" evidence="6">
    <location>
        <begin position="84"/>
        <end position="102"/>
    </location>
</feature>
<dbReference type="Proteomes" id="UP000001369">
    <property type="component" value="Chromosome"/>
</dbReference>
<dbReference type="KEGG" id="saf:SULAZ_1144"/>
<keyword evidence="4 6" id="KW-1133">Transmembrane helix</keyword>
<keyword evidence="2" id="KW-1003">Cell membrane</keyword>
<evidence type="ECO:0000256" key="2">
    <source>
        <dbReference type="ARBA" id="ARBA00022475"/>
    </source>
</evidence>
<evidence type="ECO:0000256" key="1">
    <source>
        <dbReference type="ARBA" id="ARBA00004651"/>
    </source>
</evidence>
<evidence type="ECO:0000313" key="8">
    <source>
        <dbReference type="Proteomes" id="UP000001369"/>
    </source>
</evidence>
<keyword evidence="5 6" id="KW-0472">Membrane</keyword>
<evidence type="ECO:0000256" key="5">
    <source>
        <dbReference type="ARBA" id="ARBA00023136"/>
    </source>
</evidence>
<proteinExistence type="predicted"/>
<accession>C1DVH8</accession>
<keyword evidence="3 6" id="KW-0812">Transmembrane</keyword>
<name>C1DVH8_SULAA</name>
<protein>
    <submittedName>
        <fullName evidence="7">Uncharacterized protein</fullName>
    </submittedName>
</protein>
<dbReference type="InterPro" id="IPR020948">
    <property type="entry name" value="P_starv_induced_PsiE-like"/>
</dbReference>
<dbReference type="eggNOG" id="COG3431">
    <property type="taxonomic scope" value="Bacteria"/>
</dbReference>
<evidence type="ECO:0000256" key="4">
    <source>
        <dbReference type="ARBA" id="ARBA00022989"/>
    </source>
</evidence>
<dbReference type="STRING" id="204536.SULAZ_1144"/>
<gene>
    <name evidence="7" type="ordered locus">SULAZ_1144</name>
</gene>
<dbReference type="GO" id="GO:0005886">
    <property type="term" value="C:plasma membrane"/>
    <property type="evidence" value="ECO:0007669"/>
    <property type="project" value="UniProtKB-SubCell"/>
</dbReference>
<feature type="transmembrane region" description="Helical" evidence="6">
    <location>
        <begin position="135"/>
        <end position="156"/>
    </location>
</feature>
<organism evidence="7 8">
    <name type="scientific">Sulfurihydrogenibium azorense (strain DSM 15241 / OCM 825 / Az-Fu1)</name>
    <dbReference type="NCBI Taxonomy" id="204536"/>
    <lineage>
        <taxon>Bacteria</taxon>
        <taxon>Pseudomonadati</taxon>
        <taxon>Aquificota</taxon>
        <taxon>Aquificia</taxon>
        <taxon>Aquificales</taxon>
        <taxon>Hydrogenothermaceae</taxon>
        <taxon>Sulfurihydrogenibium</taxon>
    </lineage>
</organism>